<gene>
    <name evidence="8" type="primary">earP</name>
    <name evidence="8" type="ORF">IWA51_03070</name>
</gene>
<evidence type="ECO:0000313" key="9">
    <source>
        <dbReference type="Proteomes" id="UP000595224"/>
    </source>
</evidence>
<sequence>MLDITILCRVVDNYGDIGFVYRLARELSSLSSIEKTQIRLIVSDLKSFNAMALPPGISTSLAVQNYNGWKVIDWNACAEGKCEFTEHPPKIILECFQCGRPEWLDEILFSAQTTQTVQIVNVEYLTAEDWADDFHLLKSGTRSALVKKINFMPGFTKKTGGLVLDKNFVSCVHSKTAALECLKKYASKKTVALIEDTNLFRVIAFSYERNFENEARALSEFAKNSGRKVQVLLAPGLGNAPFKKAAAAFKNISVYDLEYLPQLAWDALLTLADFSFIRGEDSFSRACLSGIPFVWHAYPQEEEFQLVKADAVLKRMEPFFSAGNMSLVKNVWLSYNRKPSVKMCDEACKVYNECTDAGYIPLLRILENYGGIKKSFGMFAQSLFANGNLAQKLLAFLQNSVQ</sequence>
<evidence type="ECO:0000256" key="2">
    <source>
        <dbReference type="ARBA" id="ARBA00022679"/>
    </source>
</evidence>
<dbReference type="GO" id="GO:0003746">
    <property type="term" value="F:translation elongation factor activity"/>
    <property type="evidence" value="ECO:0007669"/>
    <property type="project" value="UniProtKB-KW"/>
</dbReference>
<comment type="similarity">
    <text evidence="4">Belongs to the glycosyltransferase 104 family.</text>
</comment>
<organism evidence="8 9">
    <name type="scientific">Treponema peruense</name>
    <dbReference type="NCBI Taxonomy" id="2787628"/>
    <lineage>
        <taxon>Bacteria</taxon>
        <taxon>Pseudomonadati</taxon>
        <taxon>Spirochaetota</taxon>
        <taxon>Spirochaetia</taxon>
        <taxon>Spirochaetales</taxon>
        <taxon>Treponemataceae</taxon>
        <taxon>Treponema</taxon>
    </lineage>
</organism>
<dbReference type="GO" id="GO:0106361">
    <property type="term" value="F:protein-arginine rhamnosyltransferase activity"/>
    <property type="evidence" value="ECO:0007669"/>
    <property type="project" value="InterPro"/>
</dbReference>
<dbReference type="AlphaFoldDB" id="A0A7T3REJ9"/>
<dbReference type="Proteomes" id="UP000595224">
    <property type="component" value="Chromosome"/>
</dbReference>
<evidence type="ECO:0000256" key="1">
    <source>
        <dbReference type="ARBA" id="ARBA00022676"/>
    </source>
</evidence>
<dbReference type="InterPro" id="IPR016633">
    <property type="entry name" value="EarP"/>
</dbReference>
<dbReference type="Pfam" id="PF10093">
    <property type="entry name" value="EarP"/>
    <property type="match status" value="1"/>
</dbReference>
<protein>
    <recommendedName>
        <fullName evidence="5">Protein-arginine rhamnosyltransferase</fullName>
    </recommendedName>
    <alternativeName>
        <fullName evidence="6">EF-P arginine rhamnosyltransferase</fullName>
    </alternativeName>
</protein>
<keyword evidence="8" id="KW-0251">Elongation factor</keyword>
<keyword evidence="8" id="KW-0648">Protein biosynthesis</keyword>
<dbReference type="RefSeq" id="WP_198443151.1">
    <property type="nucleotide sequence ID" value="NZ_CBCSHE010000011.1"/>
</dbReference>
<comment type="function">
    <text evidence="3">Protein-arginine rhamnosyltransferase that catalyzes the transfer of a single rhamnose to elongation factor P (EF-P) on 'Lys-32', a modification required for EF-P-dependent rescue of polyproline stalled ribosomes.</text>
</comment>
<evidence type="ECO:0000256" key="6">
    <source>
        <dbReference type="ARBA" id="ARBA00030025"/>
    </source>
</evidence>
<evidence type="ECO:0000256" key="5">
    <source>
        <dbReference type="ARBA" id="ARBA00024416"/>
    </source>
</evidence>
<dbReference type="KEGG" id="tper:IWA51_03070"/>
<evidence type="ECO:0000256" key="4">
    <source>
        <dbReference type="ARBA" id="ARBA00024346"/>
    </source>
</evidence>
<name>A0A7T3REJ9_9SPIR</name>
<dbReference type="EMBL" id="CP064936">
    <property type="protein sequence ID" value="QQA01609.1"/>
    <property type="molecule type" value="Genomic_DNA"/>
</dbReference>
<evidence type="ECO:0000256" key="3">
    <source>
        <dbReference type="ARBA" id="ARBA00024303"/>
    </source>
</evidence>
<keyword evidence="9" id="KW-1185">Reference proteome</keyword>
<proteinExistence type="inferred from homology"/>
<accession>A0A7T3REJ9</accession>
<reference evidence="8 9" key="1">
    <citation type="submission" date="2020-11" db="EMBL/GenBank/DDBJ databases">
        <title>Treponema Peruensis nv. sp., first commensal Treponema isolated from human feces.</title>
        <authorList>
            <person name="Belkhou C."/>
            <person name="Raes J."/>
        </authorList>
    </citation>
    <scope>NUCLEOTIDE SEQUENCE [LARGE SCALE GENOMIC DNA]</scope>
    <source>
        <strain evidence="8 9">RCC2812</strain>
    </source>
</reference>
<evidence type="ECO:0000256" key="7">
    <source>
        <dbReference type="ARBA" id="ARBA00048472"/>
    </source>
</evidence>
<keyword evidence="2 8" id="KW-0808">Transferase</keyword>
<evidence type="ECO:0000313" key="8">
    <source>
        <dbReference type="EMBL" id="QQA01609.1"/>
    </source>
</evidence>
<comment type="catalytic activity">
    <reaction evidence="7">
        <text>dTDP-beta-L-rhamnose + L-arginyl-[protein] = N(omega)-(alpha-L-rhamnosyl)-L-arginyl-[protein] + dTDP + H(+)</text>
        <dbReference type="Rhea" id="RHEA:66692"/>
        <dbReference type="Rhea" id="RHEA-COMP:10532"/>
        <dbReference type="Rhea" id="RHEA-COMP:17096"/>
        <dbReference type="ChEBI" id="CHEBI:15378"/>
        <dbReference type="ChEBI" id="CHEBI:29965"/>
        <dbReference type="ChEBI" id="CHEBI:57510"/>
        <dbReference type="ChEBI" id="CHEBI:58369"/>
        <dbReference type="ChEBI" id="CHEBI:167445"/>
    </reaction>
    <physiologicalReaction direction="left-to-right" evidence="7">
        <dbReference type="Rhea" id="RHEA:66693"/>
    </physiologicalReaction>
</comment>
<keyword evidence="1" id="KW-0328">Glycosyltransferase</keyword>